<keyword evidence="4" id="KW-1185">Reference proteome</keyword>
<name>A0A8H4RB62_9HELO</name>
<dbReference type="InterPro" id="IPR013087">
    <property type="entry name" value="Znf_C2H2_type"/>
</dbReference>
<feature type="compositionally biased region" description="Low complexity" evidence="1">
    <location>
        <begin position="735"/>
        <end position="747"/>
    </location>
</feature>
<feature type="region of interest" description="Disordered" evidence="1">
    <location>
        <begin position="726"/>
        <end position="759"/>
    </location>
</feature>
<dbReference type="InterPro" id="IPR059009">
    <property type="entry name" value="Znf_C2H2_17_1st"/>
</dbReference>
<feature type="domain" description="C2H2-type" evidence="2">
    <location>
        <begin position="661"/>
        <end position="687"/>
    </location>
</feature>
<dbReference type="EMBL" id="JAAMPI010001225">
    <property type="protein sequence ID" value="KAF4626101.1"/>
    <property type="molecule type" value="Genomic_DNA"/>
</dbReference>
<protein>
    <recommendedName>
        <fullName evidence="2">C2H2-type domain-containing protein</fullName>
    </recommendedName>
</protein>
<evidence type="ECO:0000256" key="1">
    <source>
        <dbReference type="SAM" id="MobiDB-lite"/>
    </source>
</evidence>
<dbReference type="Proteomes" id="UP000566819">
    <property type="component" value="Unassembled WGS sequence"/>
</dbReference>
<gene>
    <name evidence="3" type="ORF">G7Y89_g12059</name>
</gene>
<proteinExistence type="predicted"/>
<dbReference type="InterPro" id="IPR059095">
    <property type="entry name" value="Znf_C2H2_17_2nd"/>
</dbReference>
<comment type="caution">
    <text evidence="3">The sequence shown here is derived from an EMBL/GenBank/DDBJ whole genome shotgun (WGS) entry which is preliminary data.</text>
</comment>
<dbReference type="Pfam" id="PF26177">
    <property type="entry name" value="zf_C2H2_17_1st"/>
    <property type="match status" value="1"/>
</dbReference>
<feature type="compositionally biased region" description="Low complexity" evidence="1">
    <location>
        <begin position="232"/>
        <end position="251"/>
    </location>
</feature>
<organism evidence="3 4">
    <name type="scientific">Cudoniella acicularis</name>
    <dbReference type="NCBI Taxonomy" id="354080"/>
    <lineage>
        <taxon>Eukaryota</taxon>
        <taxon>Fungi</taxon>
        <taxon>Dikarya</taxon>
        <taxon>Ascomycota</taxon>
        <taxon>Pezizomycotina</taxon>
        <taxon>Leotiomycetes</taxon>
        <taxon>Helotiales</taxon>
        <taxon>Tricladiaceae</taxon>
        <taxon>Cudoniella</taxon>
    </lineage>
</organism>
<evidence type="ECO:0000313" key="4">
    <source>
        <dbReference type="Proteomes" id="UP000566819"/>
    </source>
</evidence>
<evidence type="ECO:0000313" key="3">
    <source>
        <dbReference type="EMBL" id="KAF4626101.1"/>
    </source>
</evidence>
<feature type="domain" description="C2H2-type" evidence="2">
    <location>
        <begin position="697"/>
        <end position="727"/>
    </location>
</feature>
<dbReference type="AlphaFoldDB" id="A0A8H4RB62"/>
<sequence>MPCPRWQQPELSIESPHASLNLLGRYKCWSLKDKSPAHLVWKTISKAITSLLEELFEHLDAGDSELMIEMFMIGRKPANSNPTILFSCENKNCRQKAVGFVQKKKVLADHPGVLMAECSKRPRLLAIEYKSDLPPLPPGVYLNGPLQSYGTPVLICSTHQVMPRKATIGGIVSIEGEIFGVTTAHAFSEPREEDTSNNEDIEFAFYGGYKPYDSSDDEENFVETTSGGYDAQGSTTPSSGSMGSKKSQSTGNTAVVDPNREKLAVKLGTIFASTAVGDHLDWALVQIRDSKSSSREENFQPQSHIPWGGKVIYPKTIANSSADAHVLIYTGSSGVIAGELSGVSSFTIGAGTRGFQQLLVVRRLVGHFVDGDYGSWVFDQQTGVVYGHIVPGYPGTGTAYVVPSVQIFQDIQRRLGKSVELFVPPNRNETPTPQTSTELLVAFRPAYMVNFDRDGLQQDFEKSATVEISQPNTMPIFNPLRALTAEVTKEDLEPEDPSTERTLNEGKTKMKVALDDTDEPPICEPFVGAIGQEIVISSEWCMFHPGEVIDSSILWDAGIEYFDSQRSPPAIPEYLAVKSRQQRLLGTSEPSDDSFKSYGQSSYTSLEIDNTAHDHPLYQNVSVQADGLYHCPWEGQASCQHNPEKLKCNYDKFVDSHLKPYRCKVLACENLHFSSTACLLRHEREAHAMHGHGDKPFLCTYDGCERGVPGNGFPRHWNLRDHMKRVHNDPGQAKSNASGSPPSSGNAQGKKRKADEKLETRTTENIFKRLNSPPVVVHQPQEPSLNECYQQDLQKLLNTVEQLHNPRDIRNLNLLHNIHDTIKVMAQTSKQINDAPATGQNPNQQP</sequence>
<evidence type="ECO:0000259" key="2">
    <source>
        <dbReference type="SMART" id="SM00355"/>
    </source>
</evidence>
<dbReference type="OrthoDB" id="5062908at2759"/>
<dbReference type="Pfam" id="PF26176">
    <property type="entry name" value="zf_C2H2_17_2"/>
    <property type="match status" value="1"/>
</dbReference>
<dbReference type="Gene3D" id="3.30.160.60">
    <property type="entry name" value="Classic Zinc Finger"/>
    <property type="match status" value="1"/>
</dbReference>
<dbReference type="SMART" id="SM00355">
    <property type="entry name" value="ZnF_C2H2"/>
    <property type="match status" value="2"/>
</dbReference>
<feature type="region of interest" description="Disordered" evidence="1">
    <location>
        <begin position="216"/>
        <end position="254"/>
    </location>
</feature>
<reference evidence="3 4" key="1">
    <citation type="submission" date="2020-03" db="EMBL/GenBank/DDBJ databases">
        <title>Draft Genome Sequence of Cudoniella acicularis.</title>
        <authorList>
            <person name="Buettner E."/>
            <person name="Kellner H."/>
        </authorList>
    </citation>
    <scope>NUCLEOTIDE SEQUENCE [LARGE SCALE GENOMIC DNA]</scope>
    <source>
        <strain evidence="3 4">DSM 108380</strain>
    </source>
</reference>
<accession>A0A8H4RB62</accession>